<protein>
    <submittedName>
        <fullName evidence="2">Uncharacterized protein</fullName>
    </submittedName>
</protein>
<feature type="compositionally biased region" description="Polar residues" evidence="1">
    <location>
        <begin position="70"/>
        <end position="79"/>
    </location>
</feature>
<gene>
    <name evidence="2" type="ORF">OH76DRAFT_901883</name>
</gene>
<sequence length="94" mass="10731">MEELEALTGSQGLRDDIRSLAAPLRRLIAWYGPMHCFPAAKPMVLLEPFWSTLQKWDLSVIQCEEETLEASTPVPSQSYALRRLPPDAARRNRH</sequence>
<evidence type="ECO:0000256" key="1">
    <source>
        <dbReference type="SAM" id="MobiDB-lite"/>
    </source>
</evidence>
<dbReference type="OrthoDB" id="2734540at2759"/>
<accession>A0A371D0X5</accession>
<dbReference type="EMBL" id="KZ857430">
    <property type="protein sequence ID" value="RDX46188.1"/>
    <property type="molecule type" value="Genomic_DNA"/>
</dbReference>
<feature type="compositionally biased region" description="Basic and acidic residues" evidence="1">
    <location>
        <begin position="84"/>
        <end position="94"/>
    </location>
</feature>
<name>A0A371D0X5_9APHY</name>
<keyword evidence="3" id="KW-1185">Reference proteome</keyword>
<dbReference type="AlphaFoldDB" id="A0A371D0X5"/>
<dbReference type="Proteomes" id="UP000256964">
    <property type="component" value="Unassembled WGS sequence"/>
</dbReference>
<reference evidence="2 3" key="1">
    <citation type="journal article" date="2018" name="Biotechnol. Biofuels">
        <title>Integrative visual omics of the white-rot fungus Polyporus brumalis exposes the biotechnological potential of its oxidative enzymes for delignifying raw plant biomass.</title>
        <authorList>
            <person name="Miyauchi S."/>
            <person name="Rancon A."/>
            <person name="Drula E."/>
            <person name="Hage H."/>
            <person name="Chaduli D."/>
            <person name="Favel A."/>
            <person name="Grisel S."/>
            <person name="Henrissat B."/>
            <person name="Herpoel-Gimbert I."/>
            <person name="Ruiz-Duenas F.J."/>
            <person name="Chevret D."/>
            <person name="Hainaut M."/>
            <person name="Lin J."/>
            <person name="Wang M."/>
            <person name="Pangilinan J."/>
            <person name="Lipzen A."/>
            <person name="Lesage-Meessen L."/>
            <person name="Navarro D."/>
            <person name="Riley R."/>
            <person name="Grigoriev I.V."/>
            <person name="Zhou S."/>
            <person name="Raouche S."/>
            <person name="Rosso M.N."/>
        </authorList>
    </citation>
    <scope>NUCLEOTIDE SEQUENCE [LARGE SCALE GENOMIC DNA]</scope>
    <source>
        <strain evidence="2 3">BRFM 1820</strain>
    </source>
</reference>
<organism evidence="2 3">
    <name type="scientific">Lentinus brumalis</name>
    <dbReference type="NCBI Taxonomy" id="2498619"/>
    <lineage>
        <taxon>Eukaryota</taxon>
        <taxon>Fungi</taxon>
        <taxon>Dikarya</taxon>
        <taxon>Basidiomycota</taxon>
        <taxon>Agaricomycotina</taxon>
        <taxon>Agaricomycetes</taxon>
        <taxon>Polyporales</taxon>
        <taxon>Polyporaceae</taxon>
        <taxon>Lentinus</taxon>
    </lineage>
</organism>
<feature type="region of interest" description="Disordered" evidence="1">
    <location>
        <begin position="70"/>
        <end position="94"/>
    </location>
</feature>
<evidence type="ECO:0000313" key="2">
    <source>
        <dbReference type="EMBL" id="RDX46188.1"/>
    </source>
</evidence>
<proteinExistence type="predicted"/>
<evidence type="ECO:0000313" key="3">
    <source>
        <dbReference type="Proteomes" id="UP000256964"/>
    </source>
</evidence>